<dbReference type="GeneID" id="54583930"/>
<feature type="region of interest" description="Disordered" evidence="1">
    <location>
        <begin position="1"/>
        <end position="25"/>
    </location>
</feature>
<name>A0A6A6HR31_9PLEO</name>
<proteinExistence type="predicted"/>
<accession>A0A6A6HR31</accession>
<keyword evidence="2" id="KW-0472">Membrane</keyword>
<sequence>MDSIKRHIILPRSGGGGSSSIPYHPPPSIGHEIGVMFGGIGAMVVGALLFYVWWHFSLARELKKEEDRVRGLRERGLFDDATRNSAIEEREKRGSGMEI</sequence>
<evidence type="ECO:0000256" key="2">
    <source>
        <dbReference type="SAM" id="Phobius"/>
    </source>
</evidence>
<dbReference type="RefSeq" id="XP_033675609.1">
    <property type="nucleotide sequence ID" value="XM_033830600.1"/>
</dbReference>
<evidence type="ECO:0000313" key="3">
    <source>
        <dbReference type="EMBL" id="KAF2240605.1"/>
    </source>
</evidence>
<keyword evidence="2" id="KW-1133">Transmembrane helix</keyword>
<organism evidence="3 4">
    <name type="scientific">Trematosphaeria pertusa</name>
    <dbReference type="NCBI Taxonomy" id="390896"/>
    <lineage>
        <taxon>Eukaryota</taxon>
        <taxon>Fungi</taxon>
        <taxon>Dikarya</taxon>
        <taxon>Ascomycota</taxon>
        <taxon>Pezizomycotina</taxon>
        <taxon>Dothideomycetes</taxon>
        <taxon>Pleosporomycetidae</taxon>
        <taxon>Pleosporales</taxon>
        <taxon>Massarineae</taxon>
        <taxon>Trematosphaeriaceae</taxon>
        <taxon>Trematosphaeria</taxon>
    </lineage>
</organism>
<keyword evidence="4" id="KW-1185">Reference proteome</keyword>
<protein>
    <submittedName>
        <fullName evidence="3">Uncharacterized protein</fullName>
    </submittedName>
</protein>
<dbReference type="EMBL" id="ML987216">
    <property type="protein sequence ID" value="KAF2240605.1"/>
    <property type="molecule type" value="Genomic_DNA"/>
</dbReference>
<gene>
    <name evidence="3" type="ORF">BU26DRAFT_525836</name>
</gene>
<evidence type="ECO:0000313" key="4">
    <source>
        <dbReference type="Proteomes" id="UP000800094"/>
    </source>
</evidence>
<feature type="transmembrane region" description="Helical" evidence="2">
    <location>
        <begin position="33"/>
        <end position="54"/>
    </location>
</feature>
<dbReference type="Proteomes" id="UP000800094">
    <property type="component" value="Unassembled WGS sequence"/>
</dbReference>
<evidence type="ECO:0000256" key="1">
    <source>
        <dbReference type="SAM" id="MobiDB-lite"/>
    </source>
</evidence>
<reference evidence="3" key="1">
    <citation type="journal article" date="2020" name="Stud. Mycol.">
        <title>101 Dothideomycetes genomes: a test case for predicting lifestyles and emergence of pathogens.</title>
        <authorList>
            <person name="Haridas S."/>
            <person name="Albert R."/>
            <person name="Binder M."/>
            <person name="Bloem J."/>
            <person name="Labutti K."/>
            <person name="Salamov A."/>
            <person name="Andreopoulos B."/>
            <person name="Baker S."/>
            <person name="Barry K."/>
            <person name="Bills G."/>
            <person name="Bluhm B."/>
            <person name="Cannon C."/>
            <person name="Castanera R."/>
            <person name="Culley D."/>
            <person name="Daum C."/>
            <person name="Ezra D."/>
            <person name="Gonzalez J."/>
            <person name="Henrissat B."/>
            <person name="Kuo A."/>
            <person name="Liang C."/>
            <person name="Lipzen A."/>
            <person name="Lutzoni F."/>
            <person name="Magnuson J."/>
            <person name="Mondo S."/>
            <person name="Nolan M."/>
            <person name="Ohm R."/>
            <person name="Pangilinan J."/>
            <person name="Park H.-J."/>
            <person name="Ramirez L."/>
            <person name="Alfaro M."/>
            <person name="Sun H."/>
            <person name="Tritt A."/>
            <person name="Yoshinaga Y."/>
            <person name="Zwiers L.-H."/>
            <person name="Turgeon B."/>
            <person name="Goodwin S."/>
            <person name="Spatafora J."/>
            <person name="Crous P."/>
            <person name="Grigoriev I."/>
        </authorList>
    </citation>
    <scope>NUCLEOTIDE SEQUENCE</scope>
    <source>
        <strain evidence="3">CBS 122368</strain>
    </source>
</reference>
<dbReference type="AlphaFoldDB" id="A0A6A6HR31"/>
<keyword evidence="2" id="KW-0812">Transmembrane</keyword>
<dbReference type="OrthoDB" id="3785460at2759"/>